<dbReference type="InterPro" id="IPR011010">
    <property type="entry name" value="DNA_brk_join_enz"/>
</dbReference>
<dbReference type="STRING" id="398511.BpOF4_03770"/>
<gene>
    <name evidence="8" type="ordered locus">BpOF4_03770</name>
</gene>
<dbReference type="InterPro" id="IPR004107">
    <property type="entry name" value="Integrase_SAM-like_N"/>
</dbReference>
<feature type="domain" description="Core-binding (CB)" evidence="7">
    <location>
        <begin position="73"/>
        <end position="155"/>
    </location>
</feature>
<name>D3FX65_ALKPO</name>
<evidence type="ECO:0000256" key="2">
    <source>
        <dbReference type="ARBA" id="ARBA00022908"/>
    </source>
</evidence>
<dbReference type="KEGG" id="bpf:BpOF4_03770"/>
<keyword evidence="4" id="KW-0233">DNA recombination</keyword>
<dbReference type="GO" id="GO:0015074">
    <property type="term" value="P:DNA integration"/>
    <property type="evidence" value="ECO:0007669"/>
    <property type="project" value="UniProtKB-KW"/>
</dbReference>
<dbReference type="eggNOG" id="COG0582">
    <property type="taxonomic scope" value="Bacteria"/>
</dbReference>
<proteinExistence type="inferred from homology"/>
<keyword evidence="9" id="KW-1185">Reference proteome</keyword>
<dbReference type="Pfam" id="PF14657">
    <property type="entry name" value="Arm-DNA-bind_4"/>
    <property type="match status" value="1"/>
</dbReference>
<comment type="similarity">
    <text evidence="1">Belongs to the 'phage' integrase family.</text>
</comment>
<evidence type="ECO:0000259" key="7">
    <source>
        <dbReference type="PROSITE" id="PS51900"/>
    </source>
</evidence>
<keyword evidence="3 5" id="KW-0238">DNA-binding</keyword>
<dbReference type="Gene3D" id="1.10.443.10">
    <property type="entry name" value="Intergrase catalytic core"/>
    <property type="match status" value="1"/>
</dbReference>
<evidence type="ECO:0000313" key="8">
    <source>
        <dbReference type="EMBL" id="ADC48820.1"/>
    </source>
</evidence>
<sequence length="393" mass="46488">MKLHKSKKDPELYCYFENGKKKWMYRHKYYDQYGKRKEKKKRFDTEKEAYQALLKLKVDTLKGAFKQVQFSNYTIAQWFDTWFETYSKDWEISTRIQRESAIRLHIKPLLGNYKLADLSKSIYKKEFVNKLLESKKSSTVETFHKIFKIGINAAVEEEIIPKNRFTKITVQNKTEKNFIENAQENYLEPHDLIRMLKTAKESENITNYSLLYLLAHTGLRRGEANGLRWNDIDFENQKLTVDRTRDNKGKRPPKTINSYRTIDIDKSVIDQLSKYRTWCKETKLSFGKHLKIDDFIFISYQTGEPLSDNTINNALDRVVEKGNIKRITPHGLRHTHATILLNDSEMRLSTKDVADRLGDTVREIDETYHHVLPKRRRETAIIFTDILSSTKVI</sequence>
<evidence type="ECO:0000256" key="5">
    <source>
        <dbReference type="PROSITE-ProRule" id="PRU01248"/>
    </source>
</evidence>
<dbReference type="RefSeq" id="WP_012960094.1">
    <property type="nucleotide sequence ID" value="NC_013791.2"/>
</dbReference>
<dbReference type="Gene3D" id="1.10.150.130">
    <property type="match status" value="1"/>
</dbReference>
<evidence type="ECO:0000256" key="1">
    <source>
        <dbReference type="ARBA" id="ARBA00008857"/>
    </source>
</evidence>
<keyword evidence="2" id="KW-0229">DNA integration</keyword>
<dbReference type="InterPro" id="IPR002104">
    <property type="entry name" value="Integrase_catalytic"/>
</dbReference>
<evidence type="ECO:0000256" key="3">
    <source>
        <dbReference type="ARBA" id="ARBA00023125"/>
    </source>
</evidence>
<protein>
    <submittedName>
        <fullName evidence="8">Site-specific recombinase, phage integrase</fullName>
    </submittedName>
</protein>
<dbReference type="PANTHER" id="PTHR30629:SF2">
    <property type="entry name" value="PROPHAGE INTEGRASE INTS-RELATED"/>
    <property type="match status" value="1"/>
</dbReference>
<reference evidence="8 9" key="1">
    <citation type="journal article" date="2011" name="Environ. Microbiol.">
        <title>Genome of alkaliphilic Bacillus pseudofirmus OF4 reveals adaptations that support the ability to grow in an external pH range from 7.5 to 11.4.</title>
        <authorList>
            <person name="Janto B."/>
            <person name="Ahmed A."/>
            <person name="Ito M."/>
            <person name="Liu J."/>
            <person name="Hicks D.B."/>
            <person name="Pagni S."/>
            <person name="Fackelmayer O.J."/>
            <person name="Smith T.A."/>
            <person name="Earl J."/>
            <person name="Elbourne L.D."/>
            <person name="Hassan K."/>
            <person name="Paulsen I.T."/>
            <person name="Kolsto A.B."/>
            <person name="Tourasse N.J."/>
            <person name="Ehrlich G.D."/>
            <person name="Boissy R."/>
            <person name="Ivey D.M."/>
            <person name="Li G."/>
            <person name="Xue Y."/>
            <person name="Ma Y."/>
            <person name="Hu F.Z."/>
            <person name="Krulwich T.A."/>
        </authorList>
    </citation>
    <scope>NUCLEOTIDE SEQUENCE [LARGE SCALE GENOMIC DNA]</scope>
    <source>
        <strain evidence="9">ATCC BAA-2126 / JCM 17055 / OF4</strain>
    </source>
</reference>
<evidence type="ECO:0000259" key="6">
    <source>
        <dbReference type="PROSITE" id="PS51898"/>
    </source>
</evidence>
<accession>D3FX65</accession>
<dbReference type="InterPro" id="IPR044068">
    <property type="entry name" value="CB"/>
</dbReference>
<dbReference type="Pfam" id="PF00589">
    <property type="entry name" value="Phage_integrase"/>
    <property type="match status" value="1"/>
</dbReference>
<feature type="domain" description="Tyr recombinase" evidence="6">
    <location>
        <begin position="182"/>
        <end position="381"/>
    </location>
</feature>
<dbReference type="SUPFAM" id="SSF56349">
    <property type="entry name" value="DNA breaking-rejoining enzymes"/>
    <property type="match status" value="1"/>
</dbReference>
<dbReference type="InterPro" id="IPR028259">
    <property type="entry name" value="AP2-like_int_N"/>
</dbReference>
<dbReference type="GO" id="GO:0006310">
    <property type="term" value="P:DNA recombination"/>
    <property type="evidence" value="ECO:0007669"/>
    <property type="project" value="UniProtKB-KW"/>
</dbReference>
<dbReference type="InterPro" id="IPR013762">
    <property type="entry name" value="Integrase-like_cat_sf"/>
</dbReference>
<dbReference type="Pfam" id="PF14659">
    <property type="entry name" value="Phage_int_SAM_3"/>
    <property type="match status" value="1"/>
</dbReference>
<dbReference type="PROSITE" id="PS51898">
    <property type="entry name" value="TYR_RECOMBINASE"/>
    <property type="match status" value="1"/>
</dbReference>
<dbReference type="AlphaFoldDB" id="D3FX65"/>
<dbReference type="PROSITE" id="PS51900">
    <property type="entry name" value="CB"/>
    <property type="match status" value="1"/>
</dbReference>
<dbReference type="InterPro" id="IPR050808">
    <property type="entry name" value="Phage_Integrase"/>
</dbReference>
<evidence type="ECO:0000256" key="4">
    <source>
        <dbReference type="ARBA" id="ARBA00023172"/>
    </source>
</evidence>
<dbReference type="CDD" id="cd01189">
    <property type="entry name" value="INT_ICEBs1_C_like"/>
    <property type="match status" value="1"/>
</dbReference>
<dbReference type="Proteomes" id="UP000001544">
    <property type="component" value="Chromosome"/>
</dbReference>
<dbReference type="InterPro" id="IPR010998">
    <property type="entry name" value="Integrase_recombinase_N"/>
</dbReference>
<organism evidence="8 9">
    <name type="scientific">Alkalihalophilus pseudofirmus (strain ATCC BAA-2126 / JCM 17055 / OF4)</name>
    <name type="common">Bacillus pseudofirmus</name>
    <dbReference type="NCBI Taxonomy" id="398511"/>
    <lineage>
        <taxon>Bacteria</taxon>
        <taxon>Bacillati</taxon>
        <taxon>Bacillota</taxon>
        <taxon>Bacilli</taxon>
        <taxon>Bacillales</taxon>
        <taxon>Bacillaceae</taxon>
        <taxon>Alkalihalophilus</taxon>
    </lineage>
</organism>
<dbReference type="EMBL" id="CP001878">
    <property type="protein sequence ID" value="ADC48820.1"/>
    <property type="molecule type" value="Genomic_DNA"/>
</dbReference>
<dbReference type="GO" id="GO:0003677">
    <property type="term" value="F:DNA binding"/>
    <property type="evidence" value="ECO:0007669"/>
    <property type="project" value="UniProtKB-UniRule"/>
</dbReference>
<dbReference type="HOGENOM" id="CLU_027562_17_6_9"/>
<evidence type="ECO:0000313" key="9">
    <source>
        <dbReference type="Proteomes" id="UP000001544"/>
    </source>
</evidence>
<dbReference type="PANTHER" id="PTHR30629">
    <property type="entry name" value="PROPHAGE INTEGRASE"/>
    <property type="match status" value="1"/>
</dbReference>